<comment type="caution">
    <text evidence="1">The sequence shown here is derived from an EMBL/GenBank/DDBJ whole genome shotgun (WGS) entry which is preliminary data.</text>
</comment>
<feature type="non-terminal residue" evidence="1">
    <location>
        <position position="92"/>
    </location>
</feature>
<feature type="non-terminal residue" evidence="1">
    <location>
        <position position="1"/>
    </location>
</feature>
<protein>
    <submittedName>
        <fullName evidence="1">Uncharacterized protein</fullName>
    </submittedName>
</protein>
<accession>A0ACB9XVR9</accession>
<sequence length="92" mass="9739">SRCQTVRRPPSEGLWDRPSPVKPTDSTGRTAVHRSSALPLAAQIPSVLPLFHTSGLNCVSSGVVSIFHSLNTVSHSYSSPSPSAPLALMDMT</sequence>
<evidence type="ECO:0000313" key="1">
    <source>
        <dbReference type="EMBL" id="KAI4830907.1"/>
    </source>
</evidence>
<reference evidence="1" key="1">
    <citation type="submission" date="2022-05" db="EMBL/GenBank/DDBJ databases">
        <title>Chromosome-level genome of Chaenocephalus aceratus.</title>
        <authorList>
            <person name="Park H."/>
        </authorList>
    </citation>
    <scope>NUCLEOTIDE SEQUENCE</scope>
    <source>
        <strain evidence="1">KU_202001</strain>
    </source>
</reference>
<keyword evidence="2" id="KW-1185">Reference proteome</keyword>
<evidence type="ECO:0000313" key="2">
    <source>
        <dbReference type="Proteomes" id="UP001057452"/>
    </source>
</evidence>
<dbReference type="Proteomes" id="UP001057452">
    <property type="component" value="Chromosome 3"/>
</dbReference>
<organism evidence="1 2">
    <name type="scientific">Chaenocephalus aceratus</name>
    <name type="common">Blackfin icefish</name>
    <name type="synonym">Chaenichthys aceratus</name>
    <dbReference type="NCBI Taxonomy" id="36190"/>
    <lineage>
        <taxon>Eukaryota</taxon>
        <taxon>Metazoa</taxon>
        <taxon>Chordata</taxon>
        <taxon>Craniata</taxon>
        <taxon>Vertebrata</taxon>
        <taxon>Euteleostomi</taxon>
        <taxon>Actinopterygii</taxon>
        <taxon>Neopterygii</taxon>
        <taxon>Teleostei</taxon>
        <taxon>Neoteleostei</taxon>
        <taxon>Acanthomorphata</taxon>
        <taxon>Eupercaria</taxon>
        <taxon>Perciformes</taxon>
        <taxon>Notothenioidei</taxon>
        <taxon>Channichthyidae</taxon>
        <taxon>Chaenocephalus</taxon>
    </lineage>
</organism>
<dbReference type="EMBL" id="CM043787">
    <property type="protein sequence ID" value="KAI4830907.1"/>
    <property type="molecule type" value="Genomic_DNA"/>
</dbReference>
<proteinExistence type="predicted"/>
<gene>
    <name evidence="1" type="ORF">KUCAC02_002508</name>
</gene>
<name>A0ACB9XVR9_CHAAC</name>